<evidence type="ECO:0000256" key="5">
    <source>
        <dbReference type="SAM" id="MobiDB-lite"/>
    </source>
</evidence>
<comment type="subunit">
    <text evidence="3">Monomer.</text>
</comment>
<dbReference type="GO" id="GO:0016887">
    <property type="term" value="F:ATP hydrolysis activity"/>
    <property type="evidence" value="ECO:0007669"/>
    <property type="project" value="UniProtKB-UniRule"/>
</dbReference>
<dbReference type="HAMAP" id="MF_00944">
    <property type="entry name" value="YchF_OLA1_ATPase"/>
    <property type="match status" value="1"/>
</dbReference>
<evidence type="ECO:0000256" key="2">
    <source>
        <dbReference type="ARBA" id="ARBA00022840"/>
    </source>
</evidence>
<dbReference type="NCBIfam" id="TIGR00092">
    <property type="entry name" value="redox-regulated ATPase YchF"/>
    <property type="match status" value="1"/>
</dbReference>
<dbReference type="Gene3D" id="1.10.150.300">
    <property type="entry name" value="TGS-like domain"/>
    <property type="match status" value="1"/>
</dbReference>
<dbReference type="InterPro" id="IPR004396">
    <property type="entry name" value="ATPase_YchF/OLA1"/>
</dbReference>
<evidence type="ECO:0000256" key="4">
    <source>
        <dbReference type="SAM" id="Coils"/>
    </source>
</evidence>
<dbReference type="Pfam" id="PF01926">
    <property type="entry name" value="MMR_HSR1"/>
    <property type="match status" value="1"/>
</dbReference>
<evidence type="ECO:0000313" key="9">
    <source>
        <dbReference type="Proteomes" id="UP000241769"/>
    </source>
</evidence>
<dbReference type="Proteomes" id="UP000241769">
    <property type="component" value="Unassembled WGS sequence"/>
</dbReference>
<dbReference type="Gene3D" id="3.40.50.300">
    <property type="entry name" value="P-loop containing nucleotide triphosphate hydrolases"/>
    <property type="match status" value="1"/>
</dbReference>
<comment type="subcellular location">
    <subcellularLocation>
        <location evidence="3">Cytoplasm</location>
    </subcellularLocation>
</comment>
<feature type="region of interest" description="Disordered" evidence="5">
    <location>
        <begin position="1"/>
        <end position="20"/>
    </location>
</feature>
<dbReference type="EMBL" id="MDYQ01000257">
    <property type="protein sequence ID" value="PRP77729.1"/>
    <property type="molecule type" value="Genomic_DNA"/>
</dbReference>
<protein>
    <recommendedName>
        <fullName evidence="3">Obg-like ATPase 1</fullName>
    </recommendedName>
</protein>
<dbReference type="FunFam" id="3.10.20.30:FF:000001">
    <property type="entry name" value="Ribosome-binding ATPase YchF"/>
    <property type="match status" value="1"/>
</dbReference>
<feature type="domain" description="TGS" evidence="7">
    <location>
        <begin position="930"/>
        <end position="1013"/>
    </location>
</feature>
<dbReference type="InParanoid" id="A0A2P6N1A8"/>
<dbReference type="CDD" id="cd01900">
    <property type="entry name" value="YchF"/>
    <property type="match status" value="1"/>
</dbReference>
<feature type="coiled-coil region" evidence="4">
    <location>
        <begin position="785"/>
        <end position="812"/>
    </location>
</feature>
<proteinExistence type="inferred from homology"/>
<dbReference type="AlphaFoldDB" id="A0A2P6N1A8"/>
<comment type="caution">
    <text evidence="8">The sequence shown here is derived from an EMBL/GenBank/DDBJ whole genome shotgun (WGS) entry which is preliminary data.</text>
</comment>
<evidence type="ECO:0000259" key="7">
    <source>
        <dbReference type="PROSITE" id="PS51880"/>
    </source>
</evidence>
<accession>A0A2P6N1A8</accession>
<dbReference type="SUPFAM" id="SSF81271">
    <property type="entry name" value="TGS-like"/>
    <property type="match status" value="1"/>
</dbReference>
<keyword evidence="1 3" id="KW-0547">Nucleotide-binding</keyword>
<organism evidence="8 9">
    <name type="scientific">Planoprotostelium fungivorum</name>
    <dbReference type="NCBI Taxonomy" id="1890364"/>
    <lineage>
        <taxon>Eukaryota</taxon>
        <taxon>Amoebozoa</taxon>
        <taxon>Evosea</taxon>
        <taxon>Variosea</taxon>
        <taxon>Cavosteliida</taxon>
        <taxon>Cavosteliaceae</taxon>
        <taxon>Planoprotostelium</taxon>
    </lineage>
</organism>
<dbReference type="GO" id="GO:0043023">
    <property type="term" value="F:ribosomal large subunit binding"/>
    <property type="evidence" value="ECO:0007669"/>
    <property type="project" value="UniProtKB-UniRule"/>
</dbReference>
<keyword evidence="2 3" id="KW-0067">ATP-binding</keyword>
<keyword evidence="9" id="KW-1185">Reference proteome</keyword>
<feature type="domain" description="OBG-type G" evidence="6">
    <location>
        <begin position="651"/>
        <end position="909"/>
    </location>
</feature>
<keyword evidence="3" id="KW-0963">Cytoplasm</keyword>
<evidence type="ECO:0000256" key="3">
    <source>
        <dbReference type="HAMAP-Rule" id="MF_03167"/>
    </source>
</evidence>
<dbReference type="PRINTS" id="PR00326">
    <property type="entry name" value="GTP1OBG"/>
</dbReference>
<dbReference type="PROSITE" id="PS51710">
    <property type="entry name" value="G_OBG"/>
    <property type="match status" value="1"/>
</dbReference>
<dbReference type="PANTHER" id="PTHR23305">
    <property type="entry name" value="OBG GTPASE FAMILY"/>
    <property type="match status" value="1"/>
</dbReference>
<dbReference type="InterPro" id="IPR012675">
    <property type="entry name" value="Beta-grasp_dom_sf"/>
</dbReference>
<dbReference type="InterPro" id="IPR026000">
    <property type="entry name" value="Apc5_dom"/>
</dbReference>
<feature type="binding site" evidence="3">
    <location>
        <position position="858"/>
    </location>
    <ligand>
        <name>ATP</name>
        <dbReference type="ChEBI" id="CHEBI:30616"/>
    </ligand>
</feature>
<dbReference type="InterPro" id="IPR013029">
    <property type="entry name" value="YchF_C"/>
</dbReference>
<dbReference type="Pfam" id="PF12862">
    <property type="entry name" value="ANAPC5"/>
    <property type="match status" value="1"/>
</dbReference>
<dbReference type="InterPro" id="IPR012676">
    <property type="entry name" value="TGS-like"/>
</dbReference>
<reference evidence="8 9" key="1">
    <citation type="journal article" date="2018" name="Genome Biol. Evol.">
        <title>Multiple Roots of Fruiting Body Formation in Amoebozoa.</title>
        <authorList>
            <person name="Hillmann F."/>
            <person name="Forbes G."/>
            <person name="Novohradska S."/>
            <person name="Ferling I."/>
            <person name="Riege K."/>
            <person name="Groth M."/>
            <person name="Westermann M."/>
            <person name="Marz M."/>
            <person name="Spaller T."/>
            <person name="Winckler T."/>
            <person name="Schaap P."/>
            <person name="Glockner G."/>
        </authorList>
    </citation>
    <scope>NUCLEOTIDE SEQUENCE [LARGE SCALE GENOMIC DNA]</scope>
    <source>
        <strain evidence="8 9">Jena</strain>
    </source>
</reference>
<feature type="binding site" evidence="3">
    <location>
        <begin position="660"/>
        <end position="665"/>
    </location>
    <ligand>
        <name>ATP</name>
        <dbReference type="ChEBI" id="CHEBI:30616"/>
    </ligand>
</feature>
<dbReference type="GO" id="GO:0005525">
    <property type="term" value="F:GTP binding"/>
    <property type="evidence" value="ECO:0007669"/>
    <property type="project" value="InterPro"/>
</dbReference>
<dbReference type="InterPro" id="IPR006073">
    <property type="entry name" value="GTP-bd"/>
</dbReference>
<dbReference type="InterPro" id="IPR023192">
    <property type="entry name" value="TGS-like_dom_sf"/>
</dbReference>
<dbReference type="PANTHER" id="PTHR23305:SF11">
    <property type="entry name" value="OBG-LIKE ATPASE 1"/>
    <property type="match status" value="1"/>
</dbReference>
<evidence type="ECO:0000259" key="6">
    <source>
        <dbReference type="PROSITE" id="PS51710"/>
    </source>
</evidence>
<dbReference type="InterPro" id="IPR031167">
    <property type="entry name" value="G_OBG"/>
</dbReference>
<comment type="similarity">
    <text evidence="3">Belongs to the TRAFAC class OBG-HflX-like GTPase superfamily. OBG GTPase family. YchF/OLA1 subfamily.</text>
</comment>
<dbReference type="PROSITE" id="PS51880">
    <property type="entry name" value="TGS"/>
    <property type="match status" value="1"/>
</dbReference>
<keyword evidence="4" id="KW-0175">Coiled coil</keyword>
<evidence type="ECO:0000313" key="8">
    <source>
        <dbReference type="EMBL" id="PRP77729.1"/>
    </source>
</evidence>
<dbReference type="STRING" id="1890364.A0A2P6N1A8"/>
<evidence type="ECO:0000256" key="1">
    <source>
        <dbReference type="ARBA" id="ARBA00022741"/>
    </source>
</evidence>
<dbReference type="Gene3D" id="3.10.20.30">
    <property type="match status" value="1"/>
</dbReference>
<sequence length="1109" mass="125102">MHSLPSQWQEDSTPPRCRNSNDVLPPNHFLKILVMHSQWRLSPFRVILTCVLRRFLRDPSRRGDCRRNLAAFLIDATKDLNDINTPDGLYDFFLDLDDMFTKREDDAPPLHLEWRSLFGIYLRKVRMAFKKLMFEELARLFNGIKRYIGGEAHIESPPAIDLARNTREYEAGVSGVDSSIPTNKNMKSVLPYSVLNLAVFHYHFGNIKQAITAIDESVRAAQDRNDTECLLYCMSWLRTICMEMDHSLSHNINPLVTSYSDRLFHSLSEVSTKYQHINRKNSLMGDIYWTTDRLRVPKAEHVAGAPAVLSYANYTPSLQEGQEWGEMHQDEDVLKTMSWEIAGCTPMQMLHKYIHSMDNHPAQSVSTVIALAFRALEEGDSTASLRWLSRYPTKDMHSSISRDQYIQGASAVLFLKAIREGYTLAADKISQQWLGMTSPPNLPTSGFQDRYHALHSRAVYLSSIHRYPQARHVINQILEQCKEGQSVIQLSAMTSLAEVLIQSGDFIGATRTLLDLLHTSSYNRTRHQVSLSSNHDSSPVDLSEKILFDDHFRASVHQSPLSLHAKFHHILAKHILSVDGPSDSVVHHLKEAASLYRRLNMISSFIEVGCNSLALSDTIQAFDQDRQPEMPPKKQEEEVKRVILGRPSNNLAMGIVGLPNVGKSTLFNVLTKLTVLAENYPFCTIDPNEARVNVPDERFEWLVNHFKPSSAVPAALTITDIAGLIKGASTGEGLGNAFLSHIRAVDGIYHVCRVFDDADVTHVEGEIDPVRDLNIIIEELILKDIETVAKIKDKTERELKSKKDKQKQMELDVYTKLATILDARKQVRLVTDWKAVEIEVINTLQLLTAKPVVYLVNMSVKDYIRKGNKWIPKLKAWVDANGGEPMVPVCGAVEANYLNMSADEVKAYNESNKVQSSIPKIISTGYHALQLIHFFTSGTDEVKCWTIRTGVKAPQAAGVIHTDFERGFVCAEVMKYEDYKELGSESAVKAAGKYKQEGRNYEVKDGDILFFKVKDLDHIKPDPSQANTLRTCTCSCRSSSPCSPPNHFSCSAAEPESCGTVRVIVATLWLDINKVHPTLSVNRNVVHAKRCTSNKHLDLDYRYTATDRV</sequence>
<dbReference type="FunFam" id="1.10.150.300:FF:000001">
    <property type="entry name" value="Ribosome-binding ATPase YchF"/>
    <property type="match status" value="1"/>
</dbReference>
<gene>
    <name evidence="8" type="ORF">PROFUN_00590</name>
</gene>
<dbReference type="InterPro" id="IPR004095">
    <property type="entry name" value="TGS"/>
</dbReference>
<dbReference type="Pfam" id="PF06071">
    <property type="entry name" value="YchF-GTPase_C"/>
    <property type="match status" value="1"/>
</dbReference>
<keyword evidence="3" id="KW-0378">Hydrolase</keyword>
<comment type="function">
    <text evidence="3">Hydrolyzes ATP, and can also hydrolyze GTP with lower efficiency. Has lower affinity for GTP.</text>
</comment>
<dbReference type="GO" id="GO:0005737">
    <property type="term" value="C:cytoplasm"/>
    <property type="evidence" value="ECO:0007669"/>
    <property type="project" value="UniProtKB-SubCell"/>
</dbReference>
<name>A0A2P6N1A8_9EUKA</name>
<dbReference type="SUPFAM" id="SSF52540">
    <property type="entry name" value="P-loop containing nucleoside triphosphate hydrolases"/>
    <property type="match status" value="1"/>
</dbReference>
<dbReference type="CDD" id="cd04867">
    <property type="entry name" value="TGS_YchF_OLA1"/>
    <property type="match status" value="1"/>
</dbReference>
<dbReference type="InterPro" id="IPR041706">
    <property type="entry name" value="YchF_N"/>
</dbReference>
<dbReference type="InterPro" id="IPR027417">
    <property type="entry name" value="P-loop_NTPase"/>
</dbReference>
<dbReference type="OrthoDB" id="424823at2759"/>
<dbReference type="GO" id="GO:0005524">
    <property type="term" value="F:ATP binding"/>
    <property type="evidence" value="ECO:0007669"/>
    <property type="project" value="UniProtKB-UniRule"/>
</dbReference>